<gene>
    <name evidence="2" type="ORF">BXY82_2105</name>
</gene>
<dbReference type="Proteomes" id="UP000294689">
    <property type="component" value="Unassembled WGS sequence"/>
</dbReference>
<keyword evidence="3" id="KW-1185">Reference proteome</keyword>
<feature type="signal peptide" evidence="1">
    <location>
        <begin position="1"/>
        <end position="18"/>
    </location>
</feature>
<proteinExistence type="predicted"/>
<reference evidence="2 3" key="1">
    <citation type="submission" date="2019-03" db="EMBL/GenBank/DDBJ databases">
        <title>Genomic Encyclopedia of Archaeal and Bacterial Type Strains, Phase II (KMG-II): from individual species to whole genera.</title>
        <authorList>
            <person name="Goeker M."/>
        </authorList>
    </citation>
    <scope>NUCLEOTIDE SEQUENCE [LARGE SCALE GENOMIC DNA]</scope>
    <source>
        <strain evidence="2 3">DSM 28135</strain>
    </source>
</reference>
<dbReference type="RefSeq" id="WP_133758108.1">
    <property type="nucleotide sequence ID" value="NZ_SOBW01000008.1"/>
</dbReference>
<keyword evidence="1" id="KW-0732">Signal</keyword>
<feature type="chain" id="PRO_5020970172" evidence="1">
    <location>
        <begin position="19"/>
        <end position="122"/>
    </location>
</feature>
<name>A0A4R7PYJ0_9FLAO</name>
<evidence type="ECO:0000256" key="1">
    <source>
        <dbReference type="SAM" id="SignalP"/>
    </source>
</evidence>
<organism evidence="2 3">
    <name type="scientific">Gelidibacter sediminis</name>
    <dbReference type="NCBI Taxonomy" id="1608710"/>
    <lineage>
        <taxon>Bacteria</taxon>
        <taxon>Pseudomonadati</taxon>
        <taxon>Bacteroidota</taxon>
        <taxon>Flavobacteriia</taxon>
        <taxon>Flavobacteriales</taxon>
        <taxon>Flavobacteriaceae</taxon>
        <taxon>Gelidibacter</taxon>
    </lineage>
</organism>
<dbReference type="EMBL" id="SOBW01000008">
    <property type="protein sequence ID" value="TDU40065.1"/>
    <property type="molecule type" value="Genomic_DNA"/>
</dbReference>
<evidence type="ECO:0000313" key="3">
    <source>
        <dbReference type="Proteomes" id="UP000294689"/>
    </source>
</evidence>
<accession>A0A4R7PYJ0</accession>
<protein>
    <submittedName>
        <fullName evidence="2">Uncharacterized protein</fullName>
    </submittedName>
</protein>
<dbReference type="AlphaFoldDB" id="A0A4R7PYJ0"/>
<sequence>MKNVITVLILLFSSSICAQIPDGVDSPSIKHEADRITNAYDKHLGLTGIQFPLFKNKVADYLKLAQKIKNNNEGREELDALLELQANETLAMSDILTQAQHRVYKRLKSTIQPLKVIKVKED</sequence>
<comment type="caution">
    <text evidence="2">The sequence shown here is derived from an EMBL/GenBank/DDBJ whole genome shotgun (WGS) entry which is preliminary data.</text>
</comment>
<evidence type="ECO:0000313" key="2">
    <source>
        <dbReference type="EMBL" id="TDU40065.1"/>
    </source>
</evidence>
<dbReference type="OrthoDB" id="1453593at2"/>